<evidence type="ECO:0000256" key="1">
    <source>
        <dbReference type="ARBA" id="ARBA00009986"/>
    </source>
</evidence>
<gene>
    <name evidence="6" type="primary">gabD2</name>
    <name evidence="6" type="ORF">C1I63_18240</name>
</gene>
<dbReference type="FunFam" id="3.40.309.10:FF:000009">
    <property type="entry name" value="Aldehyde dehydrogenase A"/>
    <property type="match status" value="1"/>
</dbReference>
<organism evidence="6 7">
    <name type="scientific">Rathayibacter caricis DSM 15933</name>
    <dbReference type="NCBI Taxonomy" id="1328867"/>
    <lineage>
        <taxon>Bacteria</taxon>
        <taxon>Bacillati</taxon>
        <taxon>Actinomycetota</taxon>
        <taxon>Actinomycetes</taxon>
        <taxon>Micrococcales</taxon>
        <taxon>Microbacteriaceae</taxon>
        <taxon>Rathayibacter</taxon>
    </lineage>
</organism>
<comment type="caution">
    <text evidence="6">The sequence shown here is derived from an EMBL/GenBank/DDBJ whole genome shotgun (WGS) entry which is preliminary data.</text>
</comment>
<dbReference type="Proteomes" id="UP000241085">
    <property type="component" value="Unassembled WGS sequence"/>
</dbReference>
<dbReference type="Pfam" id="PF00171">
    <property type="entry name" value="Aldedh"/>
    <property type="match status" value="1"/>
</dbReference>
<evidence type="ECO:0000313" key="6">
    <source>
        <dbReference type="EMBL" id="PTL71188.1"/>
    </source>
</evidence>
<dbReference type="Gene3D" id="3.40.605.10">
    <property type="entry name" value="Aldehyde Dehydrogenase, Chain A, domain 1"/>
    <property type="match status" value="1"/>
</dbReference>
<proteinExistence type="inferred from homology"/>
<dbReference type="NCBIfam" id="NF006916">
    <property type="entry name" value="PRK09407.1"/>
    <property type="match status" value="1"/>
</dbReference>
<dbReference type="InterPro" id="IPR015590">
    <property type="entry name" value="Aldehyde_DH_dom"/>
</dbReference>
<protein>
    <submittedName>
        <fullName evidence="6">Succinic semialdehyde dehydrogenase</fullName>
    </submittedName>
</protein>
<dbReference type="InterPro" id="IPR029510">
    <property type="entry name" value="Ald_DH_CS_GLU"/>
</dbReference>
<evidence type="ECO:0000256" key="4">
    <source>
        <dbReference type="RuleBase" id="RU003345"/>
    </source>
</evidence>
<evidence type="ECO:0000256" key="3">
    <source>
        <dbReference type="PROSITE-ProRule" id="PRU10007"/>
    </source>
</evidence>
<dbReference type="AlphaFoldDB" id="A0A2T4UNS6"/>
<keyword evidence="7" id="KW-1185">Reference proteome</keyword>
<feature type="domain" description="Aldehyde dehydrogenase" evidence="5">
    <location>
        <begin position="17"/>
        <end position="471"/>
    </location>
</feature>
<sequence>MSTDAPASTSSRRRGDDDIAVHSPFNGCLVGHLPRTSIAGVDAAFIVAKNAQLSWAERPLSERELVARRFATLVLRNRDQLLDLIQLETGKNRASAFEEIADVSRWASYLGHNAGKVLSDRRRRGLFPFLTHVTERRVPKGVVGVITPWNYPFTLPASDVLPALVAGNAVVLKPDIQTPHTALRMAALLRESGIPDDLLHVVVGDGAEIGGAIVARADYVMFTGSTETGRKIAQQCAGRLVGFSAELGGKNPMLVLRDADVERAAAGAVRACFSNTGQLCVSVERIYVHDDRWEQFISAFGQNVRAMRVGPGLAWGVDMGSLISARQLATVSAHVDDAIAHGAQLIVGGRARPDLGPYFYEPTVLTGVTEQMVIAREETFGPVVSVYRVASDAEAVDRANDSSYGLNASVWSRGRGDSTARTVEAGTVNVNDGYAPTWASHDAPMGGMKTSGLGRRHGAEGVLKYTEAQTIARQRLIPAGGPRGFGDERWARLLTFAVRILNRIN</sequence>
<dbReference type="CDD" id="cd07101">
    <property type="entry name" value="ALDH_SSADH2_GabD2"/>
    <property type="match status" value="1"/>
</dbReference>
<accession>A0A2T4UNS6</accession>
<dbReference type="RefSeq" id="WP_107575995.1">
    <property type="nucleotide sequence ID" value="NZ_PZPL01000002.1"/>
</dbReference>
<keyword evidence="2 4" id="KW-0560">Oxidoreductase</keyword>
<evidence type="ECO:0000256" key="2">
    <source>
        <dbReference type="ARBA" id="ARBA00023002"/>
    </source>
</evidence>
<name>A0A2T4UNS6_9MICO</name>
<dbReference type="GO" id="GO:0016620">
    <property type="term" value="F:oxidoreductase activity, acting on the aldehyde or oxo group of donors, NAD or NADP as acceptor"/>
    <property type="evidence" value="ECO:0007669"/>
    <property type="project" value="InterPro"/>
</dbReference>
<dbReference type="InterPro" id="IPR016161">
    <property type="entry name" value="Ald_DH/histidinol_DH"/>
</dbReference>
<dbReference type="Gene3D" id="3.40.309.10">
    <property type="entry name" value="Aldehyde Dehydrogenase, Chain A, domain 2"/>
    <property type="match status" value="1"/>
</dbReference>
<dbReference type="SUPFAM" id="SSF53720">
    <property type="entry name" value="ALDH-like"/>
    <property type="match status" value="1"/>
</dbReference>
<dbReference type="PANTHER" id="PTHR11699">
    <property type="entry name" value="ALDEHYDE DEHYDROGENASE-RELATED"/>
    <property type="match status" value="1"/>
</dbReference>
<comment type="similarity">
    <text evidence="1 4">Belongs to the aldehyde dehydrogenase family.</text>
</comment>
<dbReference type="InterPro" id="IPR016162">
    <property type="entry name" value="Ald_DH_N"/>
</dbReference>
<reference evidence="6 7" key="1">
    <citation type="submission" date="2018-03" db="EMBL/GenBank/DDBJ databases">
        <title>Bacteriophage NCPPB3778 and a type I-E CRISPR drive the evolution of the US Biological Select Agent, Rathayibacter toxicus.</title>
        <authorList>
            <person name="Davis E.W.II."/>
            <person name="Tabima J.F."/>
            <person name="Weisberg A.J."/>
            <person name="Dantas Lopes L."/>
            <person name="Wiseman M.S."/>
            <person name="Wiseman M.S."/>
            <person name="Pupko T."/>
            <person name="Belcher M.S."/>
            <person name="Sechler A.J."/>
            <person name="Tancos M.A."/>
            <person name="Schroeder B.K."/>
            <person name="Murray T.D."/>
            <person name="Luster D.G."/>
            <person name="Schneider W.L."/>
            <person name="Rogers E."/>
            <person name="Andreote F.D."/>
            <person name="Grunwald N.J."/>
            <person name="Putnam M.L."/>
            <person name="Chang J.H."/>
        </authorList>
    </citation>
    <scope>NUCLEOTIDE SEQUENCE [LARGE SCALE GENOMIC DNA]</scope>
    <source>
        <strain evidence="6 7">DSM 15933</strain>
    </source>
</reference>
<dbReference type="InterPro" id="IPR016163">
    <property type="entry name" value="Ald_DH_C"/>
</dbReference>
<dbReference type="PROSITE" id="PS00687">
    <property type="entry name" value="ALDEHYDE_DEHYDR_GLU"/>
    <property type="match status" value="1"/>
</dbReference>
<dbReference type="EMBL" id="PZPL01000002">
    <property type="protein sequence ID" value="PTL71188.1"/>
    <property type="molecule type" value="Genomic_DNA"/>
</dbReference>
<evidence type="ECO:0000313" key="7">
    <source>
        <dbReference type="Proteomes" id="UP000241085"/>
    </source>
</evidence>
<evidence type="ECO:0000259" key="5">
    <source>
        <dbReference type="Pfam" id="PF00171"/>
    </source>
</evidence>
<feature type="active site" evidence="3">
    <location>
        <position position="246"/>
    </location>
</feature>